<accession>A0AAE1BBR4</accession>
<dbReference type="Proteomes" id="UP001283361">
    <property type="component" value="Unassembled WGS sequence"/>
</dbReference>
<comment type="caution">
    <text evidence="1">The sequence shown here is derived from an EMBL/GenBank/DDBJ whole genome shotgun (WGS) entry which is preliminary data.</text>
</comment>
<name>A0AAE1BBR4_9GAST</name>
<proteinExistence type="predicted"/>
<reference evidence="1" key="1">
    <citation type="journal article" date="2023" name="G3 (Bethesda)">
        <title>A reference genome for the long-term kleptoplast-retaining sea slug Elysia crispata morphotype clarki.</title>
        <authorList>
            <person name="Eastman K.E."/>
            <person name="Pendleton A.L."/>
            <person name="Shaikh M.A."/>
            <person name="Suttiyut T."/>
            <person name="Ogas R."/>
            <person name="Tomko P."/>
            <person name="Gavelis G."/>
            <person name="Widhalm J.R."/>
            <person name="Wisecaver J.H."/>
        </authorList>
    </citation>
    <scope>NUCLEOTIDE SEQUENCE</scope>
    <source>
        <strain evidence="1">ECLA1</strain>
    </source>
</reference>
<keyword evidence="2" id="KW-1185">Reference proteome</keyword>
<gene>
    <name evidence="1" type="ORF">RRG08_013791</name>
</gene>
<dbReference type="EMBL" id="JAWDGP010000175">
    <property type="protein sequence ID" value="KAK3803208.1"/>
    <property type="molecule type" value="Genomic_DNA"/>
</dbReference>
<evidence type="ECO:0000313" key="2">
    <source>
        <dbReference type="Proteomes" id="UP001283361"/>
    </source>
</evidence>
<organism evidence="1 2">
    <name type="scientific">Elysia crispata</name>
    <name type="common">lettuce slug</name>
    <dbReference type="NCBI Taxonomy" id="231223"/>
    <lineage>
        <taxon>Eukaryota</taxon>
        <taxon>Metazoa</taxon>
        <taxon>Spiralia</taxon>
        <taxon>Lophotrochozoa</taxon>
        <taxon>Mollusca</taxon>
        <taxon>Gastropoda</taxon>
        <taxon>Heterobranchia</taxon>
        <taxon>Euthyneura</taxon>
        <taxon>Panpulmonata</taxon>
        <taxon>Sacoglossa</taxon>
        <taxon>Placobranchoidea</taxon>
        <taxon>Plakobranchidae</taxon>
        <taxon>Elysia</taxon>
    </lineage>
</organism>
<evidence type="ECO:0000313" key="1">
    <source>
        <dbReference type="EMBL" id="KAK3803208.1"/>
    </source>
</evidence>
<dbReference type="AlphaFoldDB" id="A0AAE1BBR4"/>
<protein>
    <submittedName>
        <fullName evidence="1">Uncharacterized protein</fullName>
    </submittedName>
</protein>
<sequence length="82" mass="9636">MTAAYPDKSYMVNSKRVRASKDTNTQYYKNNLKITIKLSGTEPRQLEACASDRAVWRSVTCLHRFLHTFTCEHELHCEQWLL</sequence>